<keyword evidence="2" id="KW-1185">Reference proteome</keyword>
<proteinExistence type="predicted"/>
<name>A0A165U3X1_9AGAM</name>
<dbReference type="SUPFAM" id="SSF52047">
    <property type="entry name" value="RNI-like"/>
    <property type="match status" value="1"/>
</dbReference>
<dbReference type="Gene3D" id="1.20.1280.50">
    <property type="match status" value="1"/>
</dbReference>
<evidence type="ECO:0000313" key="1">
    <source>
        <dbReference type="EMBL" id="KZT27601.1"/>
    </source>
</evidence>
<dbReference type="InParanoid" id="A0A165U3X1"/>
<dbReference type="InterPro" id="IPR032675">
    <property type="entry name" value="LRR_dom_sf"/>
</dbReference>
<gene>
    <name evidence="1" type="ORF">NEOLEDRAFT_1176614</name>
</gene>
<sequence length="608" mass="69771">MKKTMLPDLPEWLSRTHVQRMGSSLKRQYRQQIEDELRPLELRLLRLRGDRNALAPISCLPVELLSRIFGFVVEWENEELRAKYEQVLRRSIRPGNHSRKDYYRLKWIYICHVCRAWRNVALNCHVLWRRPLFFSTELTKMMLERSGEAEIDIISCAYPGHNPFVHSDSQALQLVPEQMSRVRQLDLVLSDLALQEFLNGCNAVPAPRLRHLSLQSFHSFRVAARNLTHGISSNLFQRDAPNLRTLKLRGWGVDWDSPLLTTLTHLELQSVPARWRASVEDIVNALLRLPTLERLGLANAFRALGDMPVSNTVANLPRLQKLMIRDEIGICAQLLERISLPAGIPIIVSCNWVPVTSDVVPALVQTLVRHFTAESSLPPLHTVHLWLVEGKIGQMKVWRAKADGDEQESDTSAPPILSLTFQRPIELVQCCLHELPLAQICRLTLVAVQDSLRQDLWVEGDPDGENGGLDRGWKYLLLALKGLRVLEVVGTAVRMREVFHSLWECPLPCLRTISLSYAVLDGLAFEALSDMADERQRRRLPIPELVVQQCSLSEEWTKRPLVFEVLSSYVWDDISLTVDQAFSRFYELGEWEYLPPSRLHGEDFLAEW</sequence>
<reference evidence="1 2" key="1">
    <citation type="journal article" date="2016" name="Mol. Biol. Evol.">
        <title>Comparative Genomics of Early-Diverging Mushroom-Forming Fungi Provides Insights into the Origins of Lignocellulose Decay Capabilities.</title>
        <authorList>
            <person name="Nagy L.G."/>
            <person name="Riley R."/>
            <person name="Tritt A."/>
            <person name="Adam C."/>
            <person name="Daum C."/>
            <person name="Floudas D."/>
            <person name="Sun H."/>
            <person name="Yadav J.S."/>
            <person name="Pangilinan J."/>
            <person name="Larsson K.H."/>
            <person name="Matsuura K."/>
            <person name="Barry K."/>
            <person name="Labutti K."/>
            <person name="Kuo R."/>
            <person name="Ohm R.A."/>
            <person name="Bhattacharya S.S."/>
            <person name="Shirouzu T."/>
            <person name="Yoshinaga Y."/>
            <person name="Martin F.M."/>
            <person name="Grigoriev I.V."/>
            <person name="Hibbett D.S."/>
        </authorList>
    </citation>
    <scope>NUCLEOTIDE SEQUENCE [LARGE SCALE GENOMIC DNA]</scope>
    <source>
        <strain evidence="1 2">HHB14362 ss-1</strain>
    </source>
</reference>
<dbReference type="Proteomes" id="UP000076761">
    <property type="component" value="Unassembled WGS sequence"/>
</dbReference>
<protein>
    <submittedName>
        <fullName evidence="1">Uncharacterized protein</fullName>
    </submittedName>
</protein>
<dbReference type="EMBL" id="KV425561">
    <property type="protein sequence ID" value="KZT27601.1"/>
    <property type="molecule type" value="Genomic_DNA"/>
</dbReference>
<organism evidence="1 2">
    <name type="scientific">Neolentinus lepideus HHB14362 ss-1</name>
    <dbReference type="NCBI Taxonomy" id="1314782"/>
    <lineage>
        <taxon>Eukaryota</taxon>
        <taxon>Fungi</taxon>
        <taxon>Dikarya</taxon>
        <taxon>Basidiomycota</taxon>
        <taxon>Agaricomycotina</taxon>
        <taxon>Agaricomycetes</taxon>
        <taxon>Gloeophyllales</taxon>
        <taxon>Gloeophyllaceae</taxon>
        <taxon>Neolentinus</taxon>
    </lineage>
</organism>
<dbReference type="AlphaFoldDB" id="A0A165U3X1"/>
<evidence type="ECO:0000313" key="2">
    <source>
        <dbReference type="Proteomes" id="UP000076761"/>
    </source>
</evidence>
<dbReference type="OrthoDB" id="3156934at2759"/>
<dbReference type="Gene3D" id="3.80.10.10">
    <property type="entry name" value="Ribonuclease Inhibitor"/>
    <property type="match status" value="1"/>
</dbReference>
<accession>A0A165U3X1</accession>